<dbReference type="GeneID" id="303487735"/>
<evidence type="ECO:0000313" key="5">
    <source>
        <dbReference type="EMBL" id="ASR53772.1"/>
    </source>
</evidence>
<keyword evidence="3" id="KW-0472">Membrane</keyword>
<keyword evidence="3" id="KW-1133">Transmembrane helix</keyword>
<sequence>MADPFPELEDEPSPERKAEGLKTLRLALWGVVVLVVGIGLVAMIAPDRTPPEGDQASYANLIGGPFALTAPDGSRVTDQTLKGTPFAIFFGFTRCPDVCPTTLSRMAQLRKQLGPDGDKFRIVFVSVDPGYDSPEDIGRYVELFGTPILGLTGTDKEVDAAVKAYRAFYQKVPTNAGADYTIDHTASVYLMDASGKLQSIIAYDEADPSALAKLKRLVG</sequence>
<dbReference type="PANTHER" id="PTHR12151">
    <property type="entry name" value="ELECTRON TRANSPORT PROTIN SCO1/SENC FAMILY MEMBER"/>
    <property type="match status" value="1"/>
</dbReference>
<dbReference type="InterPro" id="IPR003782">
    <property type="entry name" value="SCO1/SenC"/>
</dbReference>
<dbReference type="Pfam" id="PF02630">
    <property type="entry name" value="SCO1-SenC"/>
    <property type="match status" value="1"/>
</dbReference>
<keyword evidence="3" id="KW-0812">Transmembrane</keyword>
<reference evidence="5 6" key="1">
    <citation type="submission" date="2017-03" db="EMBL/GenBank/DDBJ databases">
        <title>Complete genome sequence of Blastomonas fulva degrading microcsystin LR.</title>
        <authorList>
            <person name="Lee H.-g."/>
            <person name="Jin L."/>
            <person name="oh H.-M."/>
        </authorList>
    </citation>
    <scope>NUCLEOTIDE SEQUENCE [LARGE SCALE GENOMIC DNA]</scope>
    <source>
        <strain evidence="5 6">T2</strain>
        <plasmid evidence="5 6">unnamed</plasmid>
    </source>
</reference>
<geneLocation type="plasmid" evidence="5 6">
    <name>unnamed</name>
</geneLocation>
<comment type="similarity">
    <text evidence="1">Belongs to the SCO1/2 family.</text>
</comment>
<feature type="domain" description="Thioredoxin" evidence="4">
    <location>
        <begin position="57"/>
        <end position="219"/>
    </location>
</feature>
<dbReference type="InterPro" id="IPR013766">
    <property type="entry name" value="Thioredoxin_domain"/>
</dbReference>
<dbReference type="EMBL" id="CP020084">
    <property type="protein sequence ID" value="ASR53772.1"/>
    <property type="molecule type" value="Genomic_DNA"/>
</dbReference>
<evidence type="ECO:0000256" key="3">
    <source>
        <dbReference type="SAM" id="Phobius"/>
    </source>
</evidence>
<accession>A0ABN5B9S7</accession>
<feature type="transmembrane region" description="Helical" evidence="3">
    <location>
        <begin position="26"/>
        <end position="45"/>
    </location>
</feature>
<dbReference type="PANTHER" id="PTHR12151:SF25">
    <property type="entry name" value="LINALOOL DEHYDRATASE_ISOMERASE DOMAIN-CONTAINING PROTEIN"/>
    <property type="match status" value="1"/>
</dbReference>
<organism evidence="5 6">
    <name type="scientific">Blastomonas fulva</name>
    <dbReference type="NCBI Taxonomy" id="1550728"/>
    <lineage>
        <taxon>Bacteria</taxon>
        <taxon>Pseudomonadati</taxon>
        <taxon>Pseudomonadota</taxon>
        <taxon>Alphaproteobacteria</taxon>
        <taxon>Sphingomonadales</taxon>
        <taxon>Sphingomonadaceae</taxon>
        <taxon>Blastomonas</taxon>
    </lineage>
</organism>
<dbReference type="PROSITE" id="PS51352">
    <property type="entry name" value="THIOREDOXIN_2"/>
    <property type="match status" value="1"/>
</dbReference>
<keyword evidence="5" id="KW-0614">Plasmid</keyword>
<dbReference type="InterPro" id="IPR036249">
    <property type="entry name" value="Thioredoxin-like_sf"/>
</dbReference>
<dbReference type="RefSeq" id="WP_245991935.1">
    <property type="nucleotide sequence ID" value="NZ_CP020084.1"/>
</dbReference>
<keyword evidence="6" id="KW-1185">Reference proteome</keyword>
<protein>
    <submittedName>
        <fullName evidence="5">Electron transporter SenC</fullName>
    </submittedName>
</protein>
<evidence type="ECO:0000259" key="4">
    <source>
        <dbReference type="PROSITE" id="PS51352"/>
    </source>
</evidence>
<dbReference type="Proteomes" id="UP000258016">
    <property type="component" value="Plasmid unnamed"/>
</dbReference>
<keyword evidence="2" id="KW-0186">Copper</keyword>
<evidence type="ECO:0000256" key="2">
    <source>
        <dbReference type="ARBA" id="ARBA00023008"/>
    </source>
</evidence>
<evidence type="ECO:0000313" key="6">
    <source>
        <dbReference type="Proteomes" id="UP000258016"/>
    </source>
</evidence>
<dbReference type="SUPFAM" id="SSF52833">
    <property type="entry name" value="Thioredoxin-like"/>
    <property type="match status" value="1"/>
</dbReference>
<name>A0ABN5B9S7_9SPHN</name>
<proteinExistence type="inferred from homology"/>
<evidence type="ECO:0000256" key="1">
    <source>
        <dbReference type="ARBA" id="ARBA00010996"/>
    </source>
</evidence>
<gene>
    <name evidence="5" type="ORF">B5J99_19275</name>
</gene>
<dbReference type="CDD" id="cd02968">
    <property type="entry name" value="SCO"/>
    <property type="match status" value="1"/>
</dbReference>
<dbReference type="Gene3D" id="3.40.30.10">
    <property type="entry name" value="Glutaredoxin"/>
    <property type="match status" value="1"/>
</dbReference>